<gene>
    <name evidence="2" type="ORF">V1478_013739</name>
</gene>
<evidence type="ECO:0000313" key="2">
    <source>
        <dbReference type="EMBL" id="KAL2716063.1"/>
    </source>
</evidence>
<dbReference type="AlphaFoldDB" id="A0ABD2A615"/>
<comment type="caution">
    <text evidence="2">The sequence shown here is derived from an EMBL/GenBank/DDBJ whole genome shotgun (WGS) entry which is preliminary data.</text>
</comment>
<keyword evidence="1" id="KW-1133">Transmembrane helix</keyword>
<feature type="transmembrane region" description="Helical" evidence="1">
    <location>
        <begin position="21"/>
        <end position="43"/>
    </location>
</feature>
<feature type="transmembrane region" description="Helical" evidence="1">
    <location>
        <begin position="58"/>
        <end position="77"/>
    </location>
</feature>
<name>A0ABD2A615_VESSQ</name>
<evidence type="ECO:0000313" key="3">
    <source>
        <dbReference type="Proteomes" id="UP001607302"/>
    </source>
</evidence>
<dbReference type="Proteomes" id="UP001607302">
    <property type="component" value="Unassembled WGS sequence"/>
</dbReference>
<organism evidence="2 3">
    <name type="scientific">Vespula squamosa</name>
    <name type="common">Southern yellow jacket</name>
    <name type="synonym">Wasp</name>
    <dbReference type="NCBI Taxonomy" id="30214"/>
    <lineage>
        <taxon>Eukaryota</taxon>
        <taxon>Metazoa</taxon>
        <taxon>Ecdysozoa</taxon>
        <taxon>Arthropoda</taxon>
        <taxon>Hexapoda</taxon>
        <taxon>Insecta</taxon>
        <taxon>Pterygota</taxon>
        <taxon>Neoptera</taxon>
        <taxon>Endopterygota</taxon>
        <taxon>Hymenoptera</taxon>
        <taxon>Apocrita</taxon>
        <taxon>Aculeata</taxon>
        <taxon>Vespoidea</taxon>
        <taxon>Vespidae</taxon>
        <taxon>Vespinae</taxon>
        <taxon>Vespula</taxon>
    </lineage>
</organism>
<evidence type="ECO:0000256" key="1">
    <source>
        <dbReference type="SAM" id="Phobius"/>
    </source>
</evidence>
<keyword evidence="3" id="KW-1185">Reference proteome</keyword>
<dbReference type="EMBL" id="JAUDFV010000154">
    <property type="protein sequence ID" value="KAL2716063.1"/>
    <property type="molecule type" value="Genomic_DNA"/>
</dbReference>
<accession>A0ABD2A615</accession>
<reference evidence="2 3" key="1">
    <citation type="journal article" date="2024" name="Ann. Entomol. Soc. Am.">
        <title>Genomic analyses of the southern and eastern yellowjacket wasps (Hymenoptera: Vespidae) reveal evolutionary signatures of social life.</title>
        <authorList>
            <person name="Catto M.A."/>
            <person name="Caine P.B."/>
            <person name="Orr S.E."/>
            <person name="Hunt B.G."/>
            <person name="Goodisman M.A.D."/>
        </authorList>
    </citation>
    <scope>NUCLEOTIDE SEQUENCE [LARGE SCALE GENOMIC DNA]</scope>
    <source>
        <strain evidence="2">233</strain>
        <tissue evidence="2">Head and thorax</tissue>
    </source>
</reference>
<proteinExistence type="predicted"/>
<keyword evidence="1" id="KW-0472">Membrane</keyword>
<protein>
    <submittedName>
        <fullName evidence="2">Uncharacterized protein</fullName>
    </submittedName>
</protein>
<sequence length="140" mass="16284">MSQESSTFDIMLSSIYYKIRIICSINVIYKSFLLYFNFVYISLTCRNSTSKIRNYENINILFLYVNLSVFCVILVSLHKLALTFSVDVDDTSYRFLRTYDLPVVDPWHERKGVSGVCEQQSKLTYSANVSFFFPCVIVNS</sequence>
<keyword evidence="1" id="KW-0812">Transmembrane</keyword>